<feature type="transmembrane region" description="Helical" evidence="6">
    <location>
        <begin position="21"/>
        <end position="45"/>
    </location>
</feature>
<accession>A0A3N2AQ68</accession>
<keyword evidence="3 6" id="KW-0812">Transmembrane</keyword>
<comment type="caution">
    <text evidence="7">The sequence shown here is derived from an EMBL/GenBank/DDBJ whole genome shotgun (WGS) entry which is preliminary data.</text>
</comment>
<feature type="transmembrane region" description="Helical" evidence="6">
    <location>
        <begin position="263"/>
        <end position="284"/>
    </location>
</feature>
<feature type="transmembrane region" description="Helical" evidence="6">
    <location>
        <begin position="363"/>
        <end position="384"/>
    </location>
</feature>
<dbReference type="AlphaFoldDB" id="A0A3N2AQ68"/>
<evidence type="ECO:0000256" key="6">
    <source>
        <dbReference type="SAM" id="Phobius"/>
    </source>
</evidence>
<feature type="transmembrane region" description="Helical" evidence="6">
    <location>
        <begin position="108"/>
        <end position="138"/>
    </location>
</feature>
<evidence type="ECO:0000256" key="4">
    <source>
        <dbReference type="ARBA" id="ARBA00022989"/>
    </source>
</evidence>
<dbReference type="PANTHER" id="PTHR42770:SF7">
    <property type="entry name" value="MEMBRANE PROTEIN"/>
    <property type="match status" value="1"/>
</dbReference>
<proteinExistence type="predicted"/>
<dbReference type="InterPro" id="IPR002293">
    <property type="entry name" value="AA/rel_permease1"/>
</dbReference>
<reference evidence="7 8" key="1">
    <citation type="submission" date="2018-11" db="EMBL/GenBank/DDBJ databases">
        <title>Sequencing the genomes of 1000 actinobacteria strains.</title>
        <authorList>
            <person name="Klenk H.-P."/>
        </authorList>
    </citation>
    <scope>NUCLEOTIDE SEQUENCE [LARGE SCALE GENOMIC DNA]</scope>
    <source>
        <strain evidence="7 8">DSM 9580</strain>
    </source>
</reference>
<keyword evidence="2" id="KW-1003">Cell membrane</keyword>
<dbReference type="Pfam" id="PF13520">
    <property type="entry name" value="AA_permease_2"/>
    <property type="match status" value="1"/>
</dbReference>
<feature type="transmembrane region" description="Helical" evidence="6">
    <location>
        <begin position="430"/>
        <end position="452"/>
    </location>
</feature>
<comment type="subcellular location">
    <subcellularLocation>
        <location evidence="1">Cell membrane</location>
        <topology evidence="1">Multi-pass membrane protein</topology>
    </subcellularLocation>
</comment>
<dbReference type="GO" id="GO:0005886">
    <property type="term" value="C:plasma membrane"/>
    <property type="evidence" value="ECO:0007669"/>
    <property type="project" value="UniProtKB-SubCell"/>
</dbReference>
<evidence type="ECO:0000256" key="2">
    <source>
        <dbReference type="ARBA" id="ARBA00022475"/>
    </source>
</evidence>
<feature type="transmembrane region" description="Helical" evidence="6">
    <location>
        <begin position="396"/>
        <end position="418"/>
    </location>
</feature>
<dbReference type="Gene3D" id="1.20.1740.10">
    <property type="entry name" value="Amino acid/polyamine transporter I"/>
    <property type="match status" value="1"/>
</dbReference>
<gene>
    <name evidence="7" type="ORF">EDD26_0541</name>
</gene>
<protein>
    <submittedName>
        <fullName evidence="7">Amino acid/polyamine/organocation transporter (APC superfamily)</fullName>
    </submittedName>
</protein>
<feature type="transmembrane region" description="Helical" evidence="6">
    <location>
        <begin position="57"/>
        <end position="79"/>
    </location>
</feature>
<dbReference type="GO" id="GO:0022857">
    <property type="term" value="F:transmembrane transporter activity"/>
    <property type="evidence" value="ECO:0007669"/>
    <property type="project" value="InterPro"/>
</dbReference>
<name>A0A3N2AQ68_9MICO</name>
<evidence type="ECO:0000256" key="5">
    <source>
        <dbReference type="ARBA" id="ARBA00023136"/>
    </source>
</evidence>
<feature type="transmembrane region" description="Helical" evidence="6">
    <location>
        <begin position="181"/>
        <end position="202"/>
    </location>
</feature>
<keyword evidence="5 6" id="KW-0472">Membrane</keyword>
<dbReference type="RefSeq" id="WP_123696294.1">
    <property type="nucleotide sequence ID" value="NZ_RKHJ01000001.1"/>
</dbReference>
<organism evidence="7 8">
    <name type="scientific">Agrococcus jenensis</name>
    <dbReference type="NCBI Taxonomy" id="46353"/>
    <lineage>
        <taxon>Bacteria</taxon>
        <taxon>Bacillati</taxon>
        <taxon>Actinomycetota</taxon>
        <taxon>Actinomycetes</taxon>
        <taxon>Micrococcales</taxon>
        <taxon>Microbacteriaceae</taxon>
        <taxon>Agrococcus</taxon>
    </lineage>
</organism>
<evidence type="ECO:0000313" key="8">
    <source>
        <dbReference type="Proteomes" id="UP000275456"/>
    </source>
</evidence>
<keyword evidence="8" id="KW-1185">Reference proteome</keyword>
<evidence type="ECO:0000256" key="1">
    <source>
        <dbReference type="ARBA" id="ARBA00004651"/>
    </source>
</evidence>
<dbReference type="OrthoDB" id="138827at2"/>
<feature type="transmembrane region" description="Helical" evidence="6">
    <location>
        <begin position="222"/>
        <end position="243"/>
    </location>
</feature>
<dbReference type="InterPro" id="IPR050367">
    <property type="entry name" value="APC_superfamily"/>
</dbReference>
<dbReference type="EMBL" id="RKHJ01000001">
    <property type="protein sequence ID" value="ROR65179.1"/>
    <property type="molecule type" value="Genomic_DNA"/>
</dbReference>
<feature type="transmembrane region" description="Helical" evidence="6">
    <location>
        <begin position="479"/>
        <end position="500"/>
    </location>
</feature>
<dbReference type="PANTHER" id="PTHR42770">
    <property type="entry name" value="AMINO ACID TRANSPORTER-RELATED"/>
    <property type="match status" value="1"/>
</dbReference>
<evidence type="ECO:0000256" key="3">
    <source>
        <dbReference type="ARBA" id="ARBA00022692"/>
    </source>
</evidence>
<sequence length="547" mass="57077">MTRSIERTAEAAPKGGVTRKGLGIGKVGVIGGAIIGVSAVAPAYTLTSGLGPVVAEVGLQVPAVLLIGFVPMLFVLFGYRELNAAMPDSGTSFTWATRAFGPWIGWMAGWGLVASTILVLSNLAAVAVDFLFILLAQVTGDDSLADLTGILWLNLLITGLFVAGAAWISYRGVDATKKVQIGLVVFQVGALVWYAIAAFVAVGQGNGFDPQPVTADWFNPLAASSLSAMSAGVSLAIFLFWGWDTVVTMNEEAKDPKRTPGRAAIVTIVVTMALYLLVTIATLAYAGVGETGLGAGNPENQESIFAVLAEPIMGPFAILISIAILLSSAASLQSTMISPSRTILAMGHYGAMPRTFSTVSSRFRSPSVATLASAITAMALYAVMKVLSENALWDTISALGMMVCFYYGITGLAAVWFFRRSWFRSVRSALTRLVLPLLGGVALLALFCKTAIDSIDPAYGSGSAIFATRWDADGMAQDGVGLVFVASIGILVLGVVLMLLQARRAPAFFRGEVLPVAVDDPDAPDTAVLDAQGAGTAAGDDEPMARV</sequence>
<dbReference type="PIRSF" id="PIRSF006060">
    <property type="entry name" value="AA_transporter"/>
    <property type="match status" value="1"/>
</dbReference>
<evidence type="ECO:0000313" key="7">
    <source>
        <dbReference type="EMBL" id="ROR65179.1"/>
    </source>
</evidence>
<feature type="transmembrane region" description="Helical" evidence="6">
    <location>
        <begin position="150"/>
        <end position="169"/>
    </location>
</feature>
<dbReference type="Proteomes" id="UP000275456">
    <property type="component" value="Unassembled WGS sequence"/>
</dbReference>
<feature type="transmembrane region" description="Helical" evidence="6">
    <location>
        <begin position="304"/>
        <end position="326"/>
    </location>
</feature>
<keyword evidence="4 6" id="KW-1133">Transmembrane helix</keyword>